<evidence type="ECO:0008006" key="4">
    <source>
        <dbReference type="Google" id="ProtNLM"/>
    </source>
</evidence>
<sequence length="146" mass="15244">MLFSLFGFALITAPSASAAGYGCSGSLVDSHPIRTTENVTYGNLYLYYDSSTGYNCAVAVKNSAGGAGTASKTTVSIYRCTAGASTGDACTTDASDNDSGNYSSYAGPVKVYAPNRCIRLYANIWHPTNGWIASYWGGNANLAEHC</sequence>
<dbReference type="RefSeq" id="WP_094218619.1">
    <property type="nucleotide sequence ID" value="NZ_MCGQ01000020.1"/>
</dbReference>
<proteinExistence type="predicted"/>
<keyword evidence="3" id="KW-1185">Reference proteome</keyword>
<evidence type="ECO:0000313" key="3">
    <source>
        <dbReference type="Proteomes" id="UP000215483"/>
    </source>
</evidence>
<dbReference type="Proteomes" id="UP000215483">
    <property type="component" value="Unassembled WGS sequence"/>
</dbReference>
<name>A0A233SC42_STRDA</name>
<reference evidence="2 3" key="1">
    <citation type="submission" date="2016-07" db="EMBL/GenBank/DDBJ databases">
        <title>Draft genome of Streptomyces diastatochromogenes.</title>
        <authorList>
            <person name="Podduturi R."/>
            <person name="Lukassen M.B."/>
            <person name="Clausen N."/>
            <person name="Nielsen J.L."/>
            <person name="Jorgensen N.O."/>
        </authorList>
    </citation>
    <scope>NUCLEOTIDE SEQUENCE [LARGE SCALE GENOMIC DNA]</scope>
    <source>
        <strain evidence="2 3">DSM 40608</strain>
    </source>
</reference>
<evidence type="ECO:0000256" key="1">
    <source>
        <dbReference type="SAM" id="SignalP"/>
    </source>
</evidence>
<evidence type="ECO:0000313" key="2">
    <source>
        <dbReference type="EMBL" id="OXY93089.1"/>
    </source>
</evidence>
<dbReference type="OrthoDB" id="3873271at2"/>
<comment type="caution">
    <text evidence="2">The sequence shown here is derived from an EMBL/GenBank/DDBJ whole genome shotgun (WGS) entry which is preliminary data.</text>
</comment>
<organism evidence="2 3">
    <name type="scientific">Streptomyces diastatochromogenes</name>
    <dbReference type="NCBI Taxonomy" id="42236"/>
    <lineage>
        <taxon>Bacteria</taxon>
        <taxon>Bacillati</taxon>
        <taxon>Actinomycetota</taxon>
        <taxon>Actinomycetes</taxon>
        <taxon>Kitasatosporales</taxon>
        <taxon>Streptomycetaceae</taxon>
        <taxon>Streptomyces</taxon>
    </lineage>
</organism>
<feature type="signal peptide" evidence="1">
    <location>
        <begin position="1"/>
        <end position="18"/>
    </location>
</feature>
<accession>A0A233SC42</accession>
<gene>
    <name evidence="2" type="ORF">BEK98_22935</name>
</gene>
<protein>
    <recommendedName>
        <fullName evidence="4">Spore-associated protein A</fullName>
    </recommendedName>
</protein>
<feature type="chain" id="PRO_5012285655" description="Spore-associated protein A" evidence="1">
    <location>
        <begin position="19"/>
        <end position="146"/>
    </location>
</feature>
<keyword evidence="1" id="KW-0732">Signal</keyword>
<dbReference type="AlphaFoldDB" id="A0A233SC42"/>
<dbReference type="EMBL" id="MCGQ01000020">
    <property type="protein sequence ID" value="OXY93089.1"/>
    <property type="molecule type" value="Genomic_DNA"/>
</dbReference>